<reference evidence="6 7" key="1">
    <citation type="submission" date="2017-11" db="EMBL/GenBank/DDBJ databases">
        <title>Understudied soil microbes with underappreciated capabilities: Untangling the Clostridium saccharolyticum group.</title>
        <authorList>
            <person name="Leschine S."/>
        </authorList>
    </citation>
    <scope>NUCLEOTIDE SEQUENCE [LARGE SCALE GENOMIC DNA]</scope>
    <source>
        <strain evidence="6 7">18A</strain>
    </source>
</reference>
<dbReference type="SUPFAM" id="SSF46689">
    <property type="entry name" value="Homeodomain-like"/>
    <property type="match status" value="1"/>
</dbReference>
<dbReference type="InterPro" id="IPR035472">
    <property type="entry name" value="RpiR-like_SIS"/>
</dbReference>
<evidence type="ECO:0000313" key="6">
    <source>
        <dbReference type="EMBL" id="PJJ27870.1"/>
    </source>
</evidence>
<dbReference type="GO" id="GO:0003700">
    <property type="term" value="F:DNA-binding transcription factor activity"/>
    <property type="evidence" value="ECO:0007669"/>
    <property type="project" value="InterPro"/>
</dbReference>
<dbReference type="InterPro" id="IPR009057">
    <property type="entry name" value="Homeodomain-like_sf"/>
</dbReference>
<name>A0A2M8Z372_9FIRM</name>
<dbReference type="InterPro" id="IPR036388">
    <property type="entry name" value="WH-like_DNA-bd_sf"/>
</dbReference>
<dbReference type="OrthoDB" id="63027at2"/>
<keyword evidence="3" id="KW-0804">Transcription</keyword>
<evidence type="ECO:0000259" key="5">
    <source>
        <dbReference type="PROSITE" id="PS51464"/>
    </source>
</evidence>
<dbReference type="AlphaFoldDB" id="A0A2M8Z372"/>
<dbReference type="GO" id="GO:0003677">
    <property type="term" value="F:DNA binding"/>
    <property type="evidence" value="ECO:0007669"/>
    <property type="project" value="UniProtKB-KW"/>
</dbReference>
<dbReference type="Gene3D" id="1.10.10.10">
    <property type="entry name" value="Winged helix-like DNA-binding domain superfamily/Winged helix DNA-binding domain"/>
    <property type="match status" value="1"/>
</dbReference>
<evidence type="ECO:0000259" key="4">
    <source>
        <dbReference type="PROSITE" id="PS51071"/>
    </source>
</evidence>
<dbReference type="Proteomes" id="UP000231092">
    <property type="component" value="Unassembled WGS sequence"/>
</dbReference>
<evidence type="ECO:0000313" key="7">
    <source>
        <dbReference type="Proteomes" id="UP000231092"/>
    </source>
</evidence>
<accession>A0A2M8Z372</accession>
<feature type="domain" description="HTH rpiR-type" evidence="4">
    <location>
        <begin position="1"/>
        <end position="77"/>
    </location>
</feature>
<dbReference type="PANTHER" id="PTHR30514:SF21">
    <property type="entry name" value="RPIR-FAMILY TRANSCRIPTIONAL REGULATOR"/>
    <property type="match status" value="1"/>
</dbReference>
<evidence type="ECO:0000256" key="1">
    <source>
        <dbReference type="ARBA" id="ARBA00023015"/>
    </source>
</evidence>
<feature type="domain" description="SIS" evidence="5">
    <location>
        <begin position="112"/>
        <end position="249"/>
    </location>
</feature>
<dbReference type="CDD" id="cd05013">
    <property type="entry name" value="SIS_RpiR"/>
    <property type="match status" value="1"/>
</dbReference>
<evidence type="ECO:0000256" key="3">
    <source>
        <dbReference type="ARBA" id="ARBA00023163"/>
    </source>
</evidence>
<dbReference type="InterPro" id="IPR047640">
    <property type="entry name" value="RpiR-like"/>
</dbReference>
<dbReference type="EMBL" id="PGET01000001">
    <property type="protein sequence ID" value="PJJ27870.1"/>
    <property type="molecule type" value="Genomic_DNA"/>
</dbReference>
<keyword evidence="1" id="KW-0805">Transcription regulation</keyword>
<dbReference type="SUPFAM" id="SSF53697">
    <property type="entry name" value="SIS domain"/>
    <property type="match status" value="1"/>
</dbReference>
<sequence>MDILSSIQKKYNTFTDKERSIADYILKEGNNIRNMNISVLAATVGVSDGTITRFCKKVGQRSFAELKIQLGSAGAGNKIAHSDDLVSQVYDFYKTVIEHSNQMIDRKALEYLADQIEAAGNIYIFGVGSSGLTACETMLRLSRMGFHVQSVTDSHLMVIYSSILGPGDLVIAISISGETAEVINAVRAAKQNGAKLIGLTSFTDSTIAQCADFCLPVVNPLFVDQERFVNSQLSTLYTIDLLCLILLKDEARKKKMNITVETIVKQSHLK</sequence>
<dbReference type="InterPro" id="IPR000281">
    <property type="entry name" value="HTH_RpiR"/>
</dbReference>
<protein>
    <submittedName>
        <fullName evidence="6">RpiR family transcriptional regulator</fullName>
    </submittedName>
</protein>
<organism evidence="6 7">
    <name type="scientific">[Clostridium] celerecrescens 18A</name>
    <dbReference type="NCBI Taxonomy" id="1286362"/>
    <lineage>
        <taxon>Bacteria</taxon>
        <taxon>Bacillati</taxon>
        <taxon>Bacillota</taxon>
        <taxon>Clostridia</taxon>
        <taxon>Lachnospirales</taxon>
        <taxon>Lachnospiraceae</taxon>
        <taxon>Lacrimispora</taxon>
    </lineage>
</organism>
<dbReference type="RefSeq" id="WP_100304445.1">
    <property type="nucleotide sequence ID" value="NZ_PGET01000001.1"/>
</dbReference>
<gene>
    <name evidence="6" type="ORF">H171_1351</name>
</gene>
<dbReference type="Gene3D" id="3.40.50.10490">
    <property type="entry name" value="Glucose-6-phosphate isomerase like protein, domain 1"/>
    <property type="match status" value="1"/>
</dbReference>
<dbReference type="Pfam" id="PF01418">
    <property type="entry name" value="HTH_6"/>
    <property type="match status" value="1"/>
</dbReference>
<dbReference type="InterPro" id="IPR046348">
    <property type="entry name" value="SIS_dom_sf"/>
</dbReference>
<dbReference type="GO" id="GO:1901135">
    <property type="term" value="P:carbohydrate derivative metabolic process"/>
    <property type="evidence" value="ECO:0007669"/>
    <property type="project" value="InterPro"/>
</dbReference>
<dbReference type="GO" id="GO:0097367">
    <property type="term" value="F:carbohydrate derivative binding"/>
    <property type="evidence" value="ECO:0007669"/>
    <property type="project" value="InterPro"/>
</dbReference>
<evidence type="ECO:0000256" key="2">
    <source>
        <dbReference type="ARBA" id="ARBA00023125"/>
    </source>
</evidence>
<proteinExistence type="predicted"/>
<dbReference type="PROSITE" id="PS51464">
    <property type="entry name" value="SIS"/>
    <property type="match status" value="1"/>
</dbReference>
<dbReference type="Pfam" id="PF01380">
    <property type="entry name" value="SIS"/>
    <property type="match status" value="1"/>
</dbReference>
<comment type="caution">
    <text evidence="6">The sequence shown here is derived from an EMBL/GenBank/DDBJ whole genome shotgun (WGS) entry which is preliminary data.</text>
</comment>
<dbReference type="PROSITE" id="PS51071">
    <property type="entry name" value="HTH_RPIR"/>
    <property type="match status" value="1"/>
</dbReference>
<dbReference type="InterPro" id="IPR001347">
    <property type="entry name" value="SIS_dom"/>
</dbReference>
<keyword evidence="2" id="KW-0238">DNA-binding</keyword>
<dbReference type="PANTHER" id="PTHR30514">
    <property type="entry name" value="GLUCOKINASE"/>
    <property type="match status" value="1"/>
</dbReference>